<feature type="compositionally biased region" description="Polar residues" evidence="1">
    <location>
        <begin position="44"/>
        <end position="61"/>
    </location>
</feature>
<proteinExistence type="predicted"/>
<dbReference type="EMBL" id="JBFTWV010000081">
    <property type="protein sequence ID" value="KAL2788300.1"/>
    <property type="molecule type" value="Genomic_DNA"/>
</dbReference>
<feature type="region of interest" description="Disordered" evidence="1">
    <location>
        <begin position="128"/>
        <end position="172"/>
    </location>
</feature>
<organism evidence="2 3">
    <name type="scientific">Aspergillus keveii</name>
    <dbReference type="NCBI Taxonomy" id="714993"/>
    <lineage>
        <taxon>Eukaryota</taxon>
        <taxon>Fungi</taxon>
        <taxon>Dikarya</taxon>
        <taxon>Ascomycota</taxon>
        <taxon>Pezizomycotina</taxon>
        <taxon>Eurotiomycetes</taxon>
        <taxon>Eurotiomycetidae</taxon>
        <taxon>Eurotiales</taxon>
        <taxon>Aspergillaceae</taxon>
        <taxon>Aspergillus</taxon>
        <taxon>Aspergillus subgen. Nidulantes</taxon>
    </lineage>
</organism>
<protein>
    <submittedName>
        <fullName evidence="2">Uncharacterized protein</fullName>
    </submittedName>
</protein>
<dbReference type="Proteomes" id="UP001610563">
    <property type="component" value="Unassembled WGS sequence"/>
</dbReference>
<evidence type="ECO:0000313" key="2">
    <source>
        <dbReference type="EMBL" id="KAL2788300.1"/>
    </source>
</evidence>
<feature type="region of interest" description="Disordered" evidence="1">
    <location>
        <begin position="25"/>
        <end position="66"/>
    </location>
</feature>
<reference evidence="2 3" key="1">
    <citation type="submission" date="2024-07" db="EMBL/GenBank/DDBJ databases">
        <title>Section-level genome sequencing and comparative genomics of Aspergillus sections Usti and Cavernicolus.</title>
        <authorList>
            <consortium name="Lawrence Berkeley National Laboratory"/>
            <person name="Nybo J.L."/>
            <person name="Vesth T.C."/>
            <person name="Theobald S."/>
            <person name="Frisvad J.C."/>
            <person name="Larsen T.O."/>
            <person name="Kjaerboelling I."/>
            <person name="Rothschild-Mancinelli K."/>
            <person name="Lyhne E.K."/>
            <person name="Kogle M.E."/>
            <person name="Barry K."/>
            <person name="Clum A."/>
            <person name="Na H."/>
            <person name="Ledsgaard L."/>
            <person name="Lin J."/>
            <person name="Lipzen A."/>
            <person name="Kuo A."/>
            <person name="Riley R."/>
            <person name="Mondo S."/>
            <person name="Labutti K."/>
            <person name="Haridas S."/>
            <person name="Pangalinan J."/>
            <person name="Salamov A.A."/>
            <person name="Simmons B.A."/>
            <person name="Magnuson J.K."/>
            <person name="Chen J."/>
            <person name="Drula E."/>
            <person name="Henrissat B."/>
            <person name="Wiebenga A."/>
            <person name="Lubbers R.J."/>
            <person name="Gomes A.C."/>
            <person name="Makela M.R."/>
            <person name="Stajich J."/>
            <person name="Grigoriev I.V."/>
            <person name="Mortensen U.H."/>
            <person name="De Vries R.P."/>
            <person name="Baker S.E."/>
            <person name="Andersen M.R."/>
        </authorList>
    </citation>
    <scope>NUCLEOTIDE SEQUENCE [LARGE SCALE GENOMIC DNA]</scope>
    <source>
        <strain evidence="2 3">CBS 209.92</strain>
    </source>
</reference>
<evidence type="ECO:0000256" key="1">
    <source>
        <dbReference type="SAM" id="MobiDB-lite"/>
    </source>
</evidence>
<sequence length="172" mass="18808">MLSPGQLERIWQGQDENFRNDLIFNGTLRPEPAGEPSSHRPAECSSTPAATQSQNRNPTSTGRDHHECTQFQKIIQLRDERDRIFLQELDARLNELSTDPNATMASDVYVPLTPHGRCKAVAAGSNAVDLTNGTDSSEQNESSAQTDSDGYVTSGMTPDSPESFASDDSLRP</sequence>
<keyword evidence="3" id="KW-1185">Reference proteome</keyword>
<accession>A0ABR4FYE6</accession>
<comment type="caution">
    <text evidence="2">The sequence shown here is derived from an EMBL/GenBank/DDBJ whole genome shotgun (WGS) entry which is preliminary data.</text>
</comment>
<feature type="compositionally biased region" description="Polar residues" evidence="1">
    <location>
        <begin position="128"/>
        <end position="148"/>
    </location>
</feature>
<evidence type="ECO:0000313" key="3">
    <source>
        <dbReference type="Proteomes" id="UP001610563"/>
    </source>
</evidence>
<name>A0ABR4FYE6_9EURO</name>
<gene>
    <name evidence="2" type="ORF">BJX66DRAFT_262054</name>
</gene>